<organism evidence="2">
    <name type="scientific">Nothobranchius kuhntae</name>
    <name type="common">Beira killifish</name>
    <dbReference type="NCBI Taxonomy" id="321403"/>
    <lineage>
        <taxon>Eukaryota</taxon>
        <taxon>Metazoa</taxon>
        <taxon>Chordata</taxon>
        <taxon>Craniata</taxon>
        <taxon>Vertebrata</taxon>
        <taxon>Euteleostomi</taxon>
        <taxon>Actinopterygii</taxon>
        <taxon>Neopterygii</taxon>
        <taxon>Teleostei</taxon>
        <taxon>Neoteleostei</taxon>
        <taxon>Acanthomorphata</taxon>
        <taxon>Ovalentaria</taxon>
        <taxon>Atherinomorphae</taxon>
        <taxon>Cyprinodontiformes</taxon>
        <taxon>Nothobranchiidae</taxon>
        <taxon>Nothobranchius</taxon>
    </lineage>
</organism>
<dbReference type="EMBL" id="HAED01007993">
    <property type="protein sequence ID" value="SBQ94205.1"/>
    <property type="molecule type" value="Transcribed_RNA"/>
</dbReference>
<sequence length="79" mass="9134">LTTLDYFYTLLVSQPIPDHPPPAAPPRPTWICTTTRLRSLNLQPWIPTPFKSLQPRPDHRPSLKPLRHQDHSCTRSLSE</sequence>
<feature type="non-terminal residue" evidence="2">
    <location>
        <position position="1"/>
    </location>
</feature>
<accession>A0A1A8ID02</accession>
<gene>
    <name evidence="2" type="primary">ZFPM1</name>
</gene>
<reference evidence="2" key="2">
    <citation type="submission" date="2016-06" db="EMBL/GenBank/DDBJ databases">
        <title>The genome of a short-lived fish provides insights into sex chromosome evolution and the genetic control of aging.</title>
        <authorList>
            <person name="Reichwald K."/>
            <person name="Felder M."/>
            <person name="Petzold A."/>
            <person name="Koch P."/>
            <person name="Groth M."/>
            <person name="Platzer M."/>
        </authorList>
    </citation>
    <scope>NUCLEOTIDE SEQUENCE</scope>
    <source>
        <tissue evidence="2">Brain</tissue>
    </source>
</reference>
<feature type="compositionally biased region" description="Basic and acidic residues" evidence="1">
    <location>
        <begin position="56"/>
        <end position="79"/>
    </location>
</feature>
<dbReference type="AlphaFoldDB" id="A0A1A8ID02"/>
<name>A0A1A8ID02_NOTKU</name>
<feature type="non-terminal residue" evidence="2">
    <location>
        <position position="79"/>
    </location>
</feature>
<evidence type="ECO:0000256" key="1">
    <source>
        <dbReference type="SAM" id="MobiDB-lite"/>
    </source>
</evidence>
<protein>
    <submittedName>
        <fullName evidence="2">Zinc finger protein, multitype 1</fullName>
    </submittedName>
</protein>
<evidence type="ECO:0000313" key="2">
    <source>
        <dbReference type="EMBL" id="SBQ94205.1"/>
    </source>
</evidence>
<feature type="region of interest" description="Disordered" evidence="1">
    <location>
        <begin position="48"/>
        <end position="79"/>
    </location>
</feature>
<proteinExistence type="predicted"/>
<reference evidence="2" key="1">
    <citation type="submission" date="2016-05" db="EMBL/GenBank/DDBJ databases">
        <authorList>
            <person name="Lavstsen T."/>
            <person name="Jespersen J.S."/>
        </authorList>
    </citation>
    <scope>NUCLEOTIDE SEQUENCE</scope>
    <source>
        <tissue evidence="2">Brain</tissue>
    </source>
</reference>